<dbReference type="GO" id="GO:0005875">
    <property type="term" value="C:microtubule associated complex"/>
    <property type="evidence" value="ECO:0007669"/>
    <property type="project" value="UniProtKB-UniRule"/>
</dbReference>
<keyword evidence="7 11" id="KW-0498">Mitosis</keyword>
<dbReference type="GO" id="GO:0000132">
    <property type="term" value="P:establishment of mitotic spindle orientation"/>
    <property type="evidence" value="ECO:0007669"/>
    <property type="project" value="UniProtKB-UniRule"/>
</dbReference>
<dbReference type="GO" id="GO:0000398">
    <property type="term" value="P:mRNA splicing, via spliceosome"/>
    <property type="evidence" value="ECO:0007669"/>
    <property type="project" value="TreeGrafter"/>
</dbReference>
<keyword evidence="1 11" id="KW-0813">Transport</keyword>
<dbReference type="InterPro" id="IPR037190">
    <property type="entry name" value="LIS1_N"/>
</dbReference>
<evidence type="ECO:0000256" key="2">
    <source>
        <dbReference type="ARBA" id="ARBA00022490"/>
    </source>
</evidence>
<evidence type="ECO:0000259" key="13">
    <source>
        <dbReference type="Pfam" id="PF24951"/>
    </source>
</evidence>
<dbReference type="CDD" id="cd00200">
    <property type="entry name" value="WD40"/>
    <property type="match status" value="1"/>
</dbReference>
<comment type="subunit">
    <text evidence="11">Self-associates. Interacts with NDL1 and dynein.</text>
</comment>
<feature type="domain" description="PAC1-like LisH-like dimerisation" evidence="13">
    <location>
        <begin position="12"/>
        <end position="47"/>
    </location>
</feature>
<evidence type="ECO:0000256" key="10">
    <source>
        <dbReference type="ARBA" id="ARBA00023306"/>
    </source>
</evidence>
<keyword evidence="3 12" id="KW-0853">WD repeat</keyword>
<keyword evidence="4 11" id="KW-0132">Cell division</keyword>
<organism evidence="14 15">
    <name type="scientific">Mycoemilia scoparia</name>
    <dbReference type="NCBI Taxonomy" id="417184"/>
    <lineage>
        <taxon>Eukaryota</taxon>
        <taxon>Fungi</taxon>
        <taxon>Fungi incertae sedis</taxon>
        <taxon>Zoopagomycota</taxon>
        <taxon>Kickxellomycotina</taxon>
        <taxon>Kickxellomycetes</taxon>
        <taxon>Kickxellales</taxon>
        <taxon>Kickxellaceae</taxon>
        <taxon>Mycoemilia</taxon>
    </lineage>
</organism>
<evidence type="ECO:0000313" key="15">
    <source>
        <dbReference type="Proteomes" id="UP001150538"/>
    </source>
</evidence>
<evidence type="ECO:0000256" key="1">
    <source>
        <dbReference type="ARBA" id="ARBA00022448"/>
    </source>
</evidence>
<dbReference type="PROSITE" id="PS50082">
    <property type="entry name" value="WD_REPEATS_2"/>
    <property type="match status" value="6"/>
</dbReference>
<dbReference type="AlphaFoldDB" id="A0A9W8A2L2"/>
<evidence type="ECO:0000256" key="6">
    <source>
        <dbReference type="ARBA" id="ARBA00022737"/>
    </source>
</evidence>
<comment type="caution">
    <text evidence="14">The sequence shown here is derived from an EMBL/GenBank/DDBJ whole genome shotgun (WGS) entry which is preliminary data.</text>
</comment>
<dbReference type="Pfam" id="PF00400">
    <property type="entry name" value="WD40"/>
    <property type="match status" value="6"/>
</dbReference>
<dbReference type="PROSITE" id="PS50294">
    <property type="entry name" value="WD_REPEATS_REGION"/>
    <property type="match status" value="5"/>
</dbReference>
<dbReference type="GO" id="GO:0017070">
    <property type="term" value="F:U6 snRNA binding"/>
    <property type="evidence" value="ECO:0007669"/>
    <property type="project" value="TreeGrafter"/>
</dbReference>
<dbReference type="InterPro" id="IPR019775">
    <property type="entry name" value="WD40_repeat_CS"/>
</dbReference>
<keyword evidence="10 11" id="KW-0131">Cell cycle</keyword>
<keyword evidence="2 11" id="KW-0963">Cytoplasm</keyword>
<dbReference type="InterPro" id="IPR056795">
    <property type="entry name" value="PAC1-like_LisH-like_dom"/>
</dbReference>
<sequence length="416" mass="47832">MSNGTFLVVLPDRQKKDLEKGILDFLHNNGYTESYDIFKKESQHDDFNPDPKDRYHHILAKKWNSISRLQKKILELEQKNLQLKKELESAPVRKTTSTTDWLPRPPEKYTLGQHRSAITHVRFHPEYSVIATASDDMTIKIWDPETGEFERTLKGHTKTVHDIAFSPNGKILVSCSADLTLRLWDIENEYQCSKTMYGHDHCVSSLAFLGPDKIISGSRDETIKIWELRTGYCVQTLQGFPSWVRYVRPDSTLTELIVASGDRVVLREINSKENRLDIHAHENMVECAIYAPIKSTPFLLKLAGIDQKPDKEKSQFFLSASRDKTIKLWDRYSGQLVYTFKGHDNWVRELVVHPSGKYLISASDDKTMRIWDLSTGRCIKKIEAATHFVTCIDFSTVNPLVATGSVDNQVKIWTCR</sequence>
<dbReference type="SMART" id="SM00320">
    <property type="entry name" value="WD40"/>
    <property type="match status" value="7"/>
</dbReference>
<evidence type="ECO:0000256" key="9">
    <source>
        <dbReference type="ARBA" id="ARBA00023212"/>
    </source>
</evidence>
<dbReference type="GO" id="GO:0005874">
    <property type="term" value="C:microtubule"/>
    <property type="evidence" value="ECO:0007669"/>
    <property type="project" value="UniProtKB-KW"/>
</dbReference>
<dbReference type="Pfam" id="PF24951">
    <property type="entry name" value="LisH_PAC1"/>
    <property type="match status" value="1"/>
</dbReference>
<dbReference type="PANTHER" id="PTHR19846:SF0">
    <property type="entry name" value="PRE-MRNA PROCESSING FACTOR 4"/>
    <property type="match status" value="1"/>
</dbReference>
<feature type="repeat" description="WD" evidence="12">
    <location>
        <begin position="196"/>
        <end position="236"/>
    </location>
</feature>
<dbReference type="Proteomes" id="UP001150538">
    <property type="component" value="Unassembled WGS sequence"/>
</dbReference>
<feature type="repeat" description="WD" evidence="12">
    <location>
        <begin position="111"/>
        <end position="152"/>
    </location>
</feature>
<evidence type="ECO:0000256" key="3">
    <source>
        <dbReference type="ARBA" id="ARBA00022574"/>
    </source>
</evidence>
<feature type="repeat" description="WD" evidence="12">
    <location>
        <begin position="382"/>
        <end position="416"/>
    </location>
</feature>
<reference evidence="14" key="1">
    <citation type="submission" date="2022-07" db="EMBL/GenBank/DDBJ databases">
        <title>Phylogenomic reconstructions and comparative analyses of Kickxellomycotina fungi.</title>
        <authorList>
            <person name="Reynolds N.K."/>
            <person name="Stajich J.E."/>
            <person name="Barry K."/>
            <person name="Grigoriev I.V."/>
            <person name="Crous P."/>
            <person name="Smith M.E."/>
        </authorList>
    </citation>
    <scope>NUCLEOTIDE SEQUENCE</scope>
    <source>
        <strain evidence="14">NBRC 100468</strain>
    </source>
</reference>
<keyword evidence="9 11" id="KW-0206">Cytoskeleton</keyword>
<protein>
    <recommendedName>
        <fullName evidence="11">Nuclear distribution protein PAC1</fullName>
    </recommendedName>
    <alternativeName>
        <fullName evidence="11">Lissencephaly-1 homolog</fullName>
        <shortName evidence="11">LIS-1</shortName>
    </alternativeName>
    <alternativeName>
        <fullName evidence="11">nudF homolog</fullName>
    </alternativeName>
</protein>
<dbReference type="Gene3D" id="2.130.10.10">
    <property type="entry name" value="YVTN repeat-like/Quinoprotein amine dehydrogenase"/>
    <property type="match status" value="1"/>
</dbReference>
<dbReference type="GO" id="GO:0046540">
    <property type="term" value="C:U4/U6 x U5 tri-snRNP complex"/>
    <property type="evidence" value="ECO:0007669"/>
    <property type="project" value="TreeGrafter"/>
</dbReference>
<evidence type="ECO:0000256" key="12">
    <source>
        <dbReference type="PROSITE-ProRule" id="PRU00221"/>
    </source>
</evidence>
<dbReference type="InterPro" id="IPR015943">
    <property type="entry name" value="WD40/YVTN_repeat-like_dom_sf"/>
</dbReference>
<evidence type="ECO:0000256" key="7">
    <source>
        <dbReference type="ARBA" id="ARBA00022776"/>
    </source>
</evidence>
<keyword evidence="8 11" id="KW-0175">Coiled coil</keyword>
<dbReference type="PANTHER" id="PTHR19846">
    <property type="entry name" value="WD40 REPEAT PROTEIN"/>
    <property type="match status" value="1"/>
</dbReference>
<feature type="repeat" description="WD" evidence="12">
    <location>
        <begin position="153"/>
        <end position="188"/>
    </location>
</feature>
<dbReference type="GO" id="GO:0051012">
    <property type="term" value="P:microtubule sliding"/>
    <property type="evidence" value="ECO:0007669"/>
    <property type="project" value="UniProtKB-UniRule"/>
</dbReference>
<evidence type="ECO:0000256" key="5">
    <source>
        <dbReference type="ARBA" id="ARBA00022701"/>
    </source>
</evidence>
<dbReference type="InterPro" id="IPR017252">
    <property type="entry name" value="Dynein_regulator_LIS1"/>
</dbReference>
<proteinExistence type="inferred from homology"/>
<evidence type="ECO:0000256" key="11">
    <source>
        <dbReference type="HAMAP-Rule" id="MF_03141"/>
    </source>
</evidence>
<dbReference type="InterPro" id="IPR001680">
    <property type="entry name" value="WD40_rpt"/>
</dbReference>
<feature type="repeat" description="WD" evidence="12">
    <location>
        <begin position="340"/>
        <end position="381"/>
    </location>
</feature>
<dbReference type="SUPFAM" id="SSF109925">
    <property type="entry name" value="Lissencephaly-1 protein (Lis-1, PAF-AH alpha) N-terminal domain"/>
    <property type="match status" value="1"/>
</dbReference>
<feature type="repeat" description="WD" evidence="12">
    <location>
        <begin position="314"/>
        <end position="339"/>
    </location>
</feature>
<evidence type="ECO:0000313" key="14">
    <source>
        <dbReference type="EMBL" id="KAJ1918781.1"/>
    </source>
</evidence>
<evidence type="ECO:0000256" key="4">
    <source>
        <dbReference type="ARBA" id="ARBA00022618"/>
    </source>
</evidence>
<dbReference type="PROSITE" id="PS00678">
    <property type="entry name" value="WD_REPEATS_1"/>
    <property type="match status" value="3"/>
</dbReference>
<dbReference type="GO" id="GO:0030621">
    <property type="term" value="F:U4 snRNA binding"/>
    <property type="evidence" value="ECO:0007669"/>
    <property type="project" value="TreeGrafter"/>
</dbReference>
<dbReference type="InterPro" id="IPR020472">
    <property type="entry name" value="WD40_PAC1"/>
</dbReference>
<keyword evidence="5 11" id="KW-0493">Microtubule</keyword>
<evidence type="ECO:0000256" key="8">
    <source>
        <dbReference type="ARBA" id="ARBA00023054"/>
    </source>
</evidence>
<dbReference type="SUPFAM" id="SSF50978">
    <property type="entry name" value="WD40 repeat-like"/>
    <property type="match status" value="1"/>
</dbReference>
<comment type="function">
    <text evidence="11">Positively regulates the activity of the minus-end directed microtubule motor protein dynein. May enhance dynein-mediated microtubule sliding by targeting dynein to the microtubule plus end. Required for nuclear migration during vegetative growth as well as development. Required for retrograde early endosome (EE) transport from the hyphal tip. Required for localization of dynein to the mitotic spindle poles. Recruits additional proteins to the dynein complex at SPBs.</text>
</comment>
<dbReference type="PIRSF" id="PIRSF037647">
    <property type="entry name" value="Dynein_regulator_Lis1"/>
    <property type="match status" value="1"/>
</dbReference>
<comment type="subcellular location">
    <subcellularLocation>
        <location evidence="11">Cytoplasm</location>
        <location evidence="11">Cytoskeleton</location>
    </subcellularLocation>
    <subcellularLocation>
        <location evidence="11">Cytoplasm</location>
        <location evidence="11">Cytoskeleton</location>
        <location evidence="11">Spindle pole</location>
    </subcellularLocation>
    <text evidence="11">Localizes to the plus ends of microtubules at the hyphal tip and the mitotic spindle poles.</text>
</comment>
<dbReference type="PROSITE" id="PS50896">
    <property type="entry name" value="LISH"/>
    <property type="match status" value="1"/>
</dbReference>
<name>A0A9W8A2L2_9FUNG</name>
<dbReference type="GO" id="GO:0070840">
    <property type="term" value="F:dynein complex binding"/>
    <property type="evidence" value="ECO:0007669"/>
    <property type="project" value="UniProtKB-UniRule"/>
</dbReference>
<keyword evidence="6" id="KW-0677">Repeat</keyword>
<gene>
    <name evidence="11 14" type="primary">LIS1</name>
    <name evidence="11" type="synonym">PAC1</name>
    <name evidence="14" type="ORF">H4219_002400</name>
</gene>
<dbReference type="EMBL" id="JANBPU010000038">
    <property type="protein sequence ID" value="KAJ1918781.1"/>
    <property type="molecule type" value="Genomic_DNA"/>
</dbReference>
<dbReference type="PRINTS" id="PR00320">
    <property type="entry name" value="GPROTEINBRPT"/>
</dbReference>
<accession>A0A9W8A2L2</accession>
<dbReference type="Gene3D" id="1.20.960.30">
    <property type="match status" value="1"/>
</dbReference>
<dbReference type="GO" id="GO:0005737">
    <property type="term" value="C:cytoplasm"/>
    <property type="evidence" value="ECO:0007669"/>
    <property type="project" value="UniProtKB-UniRule"/>
</dbReference>
<dbReference type="InterPro" id="IPR006594">
    <property type="entry name" value="LisH"/>
</dbReference>
<dbReference type="InterPro" id="IPR036322">
    <property type="entry name" value="WD40_repeat_dom_sf"/>
</dbReference>
<comment type="domain">
    <text evidence="11">Dimerization mediated by the LisH domain may be required to activate dynein.</text>
</comment>
<dbReference type="GO" id="GO:0051301">
    <property type="term" value="P:cell division"/>
    <property type="evidence" value="ECO:0007669"/>
    <property type="project" value="UniProtKB-KW"/>
</dbReference>
<keyword evidence="15" id="KW-1185">Reference proteome</keyword>
<comment type="similarity">
    <text evidence="11">Belongs to the WD repeat LIS1/nudF family.</text>
</comment>
<dbReference type="HAMAP" id="MF_03141">
    <property type="entry name" value="lis1"/>
    <property type="match status" value="1"/>
</dbReference>
<dbReference type="OrthoDB" id="10264588at2759"/>
<dbReference type="GO" id="GO:0000922">
    <property type="term" value="C:spindle pole"/>
    <property type="evidence" value="ECO:0007669"/>
    <property type="project" value="UniProtKB-SubCell"/>
</dbReference>